<dbReference type="AlphaFoldDB" id="A0A0M0KBU8"/>
<keyword evidence="3" id="KW-1185">Reference proteome</keyword>
<evidence type="ECO:0000256" key="1">
    <source>
        <dbReference type="SAM" id="MobiDB-lite"/>
    </source>
</evidence>
<accession>A0A0M0KBU8</accession>
<dbReference type="Proteomes" id="UP000037460">
    <property type="component" value="Unassembled WGS sequence"/>
</dbReference>
<evidence type="ECO:0000313" key="3">
    <source>
        <dbReference type="Proteomes" id="UP000037460"/>
    </source>
</evidence>
<comment type="caution">
    <text evidence="2">The sequence shown here is derived from an EMBL/GenBank/DDBJ whole genome shotgun (WGS) entry which is preliminary data.</text>
</comment>
<protein>
    <submittedName>
        <fullName evidence="2">Uncharacterized protein</fullName>
    </submittedName>
</protein>
<evidence type="ECO:0000313" key="2">
    <source>
        <dbReference type="EMBL" id="KOO36042.1"/>
    </source>
</evidence>
<gene>
    <name evidence="2" type="ORF">Ctob_016007</name>
</gene>
<reference evidence="3" key="1">
    <citation type="journal article" date="2015" name="PLoS Genet.">
        <title>Genome Sequence and Transcriptome Analyses of Chrysochromulina tobin: Metabolic Tools for Enhanced Algal Fitness in the Prominent Order Prymnesiales (Haptophyceae).</title>
        <authorList>
            <person name="Hovde B.T."/>
            <person name="Deodato C.R."/>
            <person name="Hunsperger H.M."/>
            <person name="Ryken S.A."/>
            <person name="Yost W."/>
            <person name="Jha R.K."/>
            <person name="Patterson J."/>
            <person name="Monnat R.J. Jr."/>
            <person name="Barlow S.B."/>
            <person name="Starkenburg S.R."/>
            <person name="Cattolico R.A."/>
        </authorList>
    </citation>
    <scope>NUCLEOTIDE SEQUENCE</scope>
    <source>
        <strain evidence="3">CCMP291</strain>
    </source>
</reference>
<proteinExistence type="predicted"/>
<feature type="region of interest" description="Disordered" evidence="1">
    <location>
        <begin position="1"/>
        <end position="22"/>
    </location>
</feature>
<sequence>MRVPSTCARMERERREAQNASNTTVFERAQILELSGCTWSSLQNAQPPGAQFFGAQGRRVNMDGFSSVVAIGFETVPHHALANDSHPSRFYHRFKWDYHHGYLNTNSTTRGELHMR</sequence>
<dbReference type="EMBL" id="JWZX01000654">
    <property type="protein sequence ID" value="KOO36042.1"/>
    <property type="molecule type" value="Genomic_DNA"/>
</dbReference>
<organism evidence="2 3">
    <name type="scientific">Chrysochromulina tobinii</name>
    <dbReference type="NCBI Taxonomy" id="1460289"/>
    <lineage>
        <taxon>Eukaryota</taxon>
        <taxon>Haptista</taxon>
        <taxon>Haptophyta</taxon>
        <taxon>Prymnesiophyceae</taxon>
        <taxon>Prymnesiales</taxon>
        <taxon>Chrysochromulinaceae</taxon>
        <taxon>Chrysochromulina</taxon>
    </lineage>
</organism>
<name>A0A0M0KBU8_9EUKA</name>